<dbReference type="CDD" id="cd06173">
    <property type="entry name" value="MFS_MefA_like"/>
    <property type="match status" value="1"/>
</dbReference>
<evidence type="ECO:0000256" key="3">
    <source>
        <dbReference type="ARBA" id="ARBA00022475"/>
    </source>
</evidence>
<evidence type="ECO:0000256" key="7">
    <source>
        <dbReference type="SAM" id="Phobius"/>
    </source>
</evidence>
<name>A0ABX8UYS4_9BACT</name>
<feature type="domain" description="Major facilitator superfamily (MFS) profile" evidence="8">
    <location>
        <begin position="20"/>
        <end position="414"/>
    </location>
</feature>
<dbReference type="Pfam" id="PF07690">
    <property type="entry name" value="MFS_1"/>
    <property type="match status" value="1"/>
</dbReference>
<feature type="transmembrane region" description="Helical" evidence="7">
    <location>
        <begin position="222"/>
        <end position="249"/>
    </location>
</feature>
<proteinExistence type="predicted"/>
<dbReference type="InterPro" id="IPR020846">
    <property type="entry name" value="MFS_dom"/>
</dbReference>
<dbReference type="Proteomes" id="UP000826014">
    <property type="component" value="Chromosome"/>
</dbReference>
<keyword evidence="10" id="KW-1185">Reference proteome</keyword>
<feature type="transmembrane region" description="Helical" evidence="7">
    <location>
        <begin position="386"/>
        <end position="407"/>
    </location>
</feature>
<dbReference type="EMBL" id="CP075587">
    <property type="protein sequence ID" value="QYF48011.1"/>
    <property type="molecule type" value="Genomic_DNA"/>
</dbReference>
<dbReference type="PANTHER" id="PTHR43266:SF2">
    <property type="entry name" value="MAJOR FACILITATOR SUPERFAMILY (MFS) PROFILE DOMAIN-CONTAINING PROTEIN"/>
    <property type="match status" value="1"/>
</dbReference>
<feature type="transmembrane region" description="Helical" evidence="7">
    <location>
        <begin position="114"/>
        <end position="131"/>
    </location>
</feature>
<dbReference type="PROSITE" id="PS50850">
    <property type="entry name" value="MFS"/>
    <property type="match status" value="1"/>
</dbReference>
<dbReference type="InterPro" id="IPR036259">
    <property type="entry name" value="MFS_trans_sf"/>
</dbReference>
<dbReference type="InterPro" id="IPR011701">
    <property type="entry name" value="MFS"/>
</dbReference>
<evidence type="ECO:0000313" key="9">
    <source>
        <dbReference type="EMBL" id="QYF48011.1"/>
    </source>
</evidence>
<feature type="transmembrane region" description="Helical" evidence="7">
    <location>
        <begin position="89"/>
        <end position="108"/>
    </location>
</feature>
<gene>
    <name evidence="9" type="ORF">RHABOEDO_000100</name>
</gene>
<feature type="transmembrane region" description="Helical" evidence="7">
    <location>
        <begin position="358"/>
        <end position="380"/>
    </location>
</feature>
<sequence>MCFRQLFKRIPSFSKTGRCSLACLNLAQALGVVNDNIFKFTMVFLLIETLGDMKASFILSATGAIYVIPFLLFSSYAGILADRLSKQKLLVFMKGIEVLAMGIAIVAFAARVPWLCYSLLFILAVHSAVMSPSKYGMIPELVSQHMVPRANGLITSASYLAIIFGTFLASFLTEKTHSQFTWIACICFMIALGGFFAALGIKKTPAQATRIKAHPFFLKEIYYTLKIASLTPHLVTAIFSSAFFLFIGAFTQLNVIPFAIQTLHLSKIAGGYLFLVSALGIAAGAFLAGKLSKYKTSLGLSCVACLGIAINFLFLSITTSLPLVVISLILIGAFGGLFAVPFDTFIQLNSKDERRGQMIAAANFFSFTGVFIASLLLYVFSQFLELSSASGFAAVAALTLLVFLVLISRLSEFFFSFVAKVFFFFSSPCRTEFSALEINLSSIFILEKPSFRKAFFLASKFPMMHFLFPSNRSKQPWYYRFVYSLHAAPKGLDIRELIAYAQTQLLPERPICLFFRKTFQIPTAAIYGWIELFQTEPLVFFVRFYKEKTGWVCKLEKKD</sequence>
<feature type="transmembrane region" description="Helical" evidence="7">
    <location>
        <begin position="152"/>
        <end position="173"/>
    </location>
</feature>
<evidence type="ECO:0000313" key="10">
    <source>
        <dbReference type="Proteomes" id="UP000826014"/>
    </source>
</evidence>
<keyword evidence="5 7" id="KW-1133">Transmembrane helix</keyword>
<evidence type="ECO:0000256" key="2">
    <source>
        <dbReference type="ARBA" id="ARBA00022448"/>
    </source>
</evidence>
<dbReference type="SUPFAM" id="SSF103473">
    <property type="entry name" value="MFS general substrate transporter"/>
    <property type="match status" value="1"/>
</dbReference>
<keyword evidence="6 7" id="KW-0472">Membrane</keyword>
<protein>
    <submittedName>
        <fullName evidence="9">Lysophospholipid transporter LplT</fullName>
    </submittedName>
</protein>
<evidence type="ECO:0000256" key="4">
    <source>
        <dbReference type="ARBA" id="ARBA00022692"/>
    </source>
</evidence>
<dbReference type="PANTHER" id="PTHR43266">
    <property type="entry name" value="MACROLIDE-EFFLUX PROTEIN"/>
    <property type="match status" value="1"/>
</dbReference>
<evidence type="ECO:0000259" key="8">
    <source>
        <dbReference type="PROSITE" id="PS50850"/>
    </source>
</evidence>
<reference evidence="9 10" key="1">
    <citation type="journal article" date="2022" name="bioRxiv">
        <title>Ecology and evolution of chlamydial symbionts of arthropods.</title>
        <authorList>
            <person name="Halter T."/>
            <person name="Koestlbacher S."/>
            <person name="Collingro A."/>
            <person name="Sixt B.S."/>
            <person name="Toenshoff E.R."/>
            <person name="Hendrickx F."/>
            <person name="Kostanjsek R."/>
            <person name="Horn M."/>
        </authorList>
    </citation>
    <scope>NUCLEOTIDE SEQUENCE [LARGE SCALE GENOMIC DNA]</scope>
    <source>
        <strain evidence="9">W744xW776</strain>
    </source>
</reference>
<feature type="transmembrane region" description="Helical" evidence="7">
    <location>
        <begin position="296"/>
        <end position="317"/>
    </location>
</feature>
<keyword evidence="4 7" id="KW-0812">Transmembrane</keyword>
<organism evidence="9 10">
    <name type="scientific">Candidatus Rhabdochlamydia oedothoracis</name>
    <dbReference type="NCBI Taxonomy" id="2720720"/>
    <lineage>
        <taxon>Bacteria</taxon>
        <taxon>Pseudomonadati</taxon>
        <taxon>Chlamydiota</taxon>
        <taxon>Chlamydiia</taxon>
        <taxon>Parachlamydiales</taxon>
        <taxon>Candidatus Rhabdochlamydiaceae</taxon>
        <taxon>Candidatus Rhabdochlamydia</taxon>
    </lineage>
</organism>
<evidence type="ECO:0000256" key="5">
    <source>
        <dbReference type="ARBA" id="ARBA00022989"/>
    </source>
</evidence>
<evidence type="ECO:0000256" key="6">
    <source>
        <dbReference type="ARBA" id="ARBA00023136"/>
    </source>
</evidence>
<feature type="transmembrane region" description="Helical" evidence="7">
    <location>
        <begin position="55"/>
        <end position="77"/>
    </location>
</feature>
<feature type="transmembrane region" description="Helical" evidence="7">
    <location>
        <begin position="323"/>
        <end position="346"/>
    </location>
</feature>
<dbReference type="Gene3D" id="1.20.1250.20">
    <property type="entry name" value="MFS general substrate transporter like domains"/>
    <property type="match status" value="1"/>
</dbReference>
<evidence type="ECO:0000256" key="1">
    <source>
        <dbReference type="ARBA" id="ARBA00004651"/>
    </source>
</evidence>
<keyword evidence="3" id="KW-1003">Cell membrane</keyword>
<accession>A0ABX8UYS4</accession>
<feature type="transmembrane region" description="Helical" evidence="7">
    <location>
        <begin position="179"/>
        <end position="201"/>
    </location>
</feature>
<feature type="transmembrane region" description="Helical" evidence="7">
    <location>
        <begin position="269"/>
        <end position="289"/>
    </location>
</feature>
<keyword evidence="2" id="KW-0813">Transport</keyword>
<comment type="subcellular location">
    <subcellularLocation>
        <location evidence="1">Cell membrane</location>
        <topology evidence="1">Multi-pass membrane protein</topology>
    </subcellularLocation>
</comment>